<dbReference type="GO" id="GO:0008658">
    <property type="term" value="F:penicillin binding"/>
    <property type="evidence" value="ECO:0007669"/>
    <property type="project" value="InterPro"/>
</dbReference>
<dbReference type="GO" id="GO:0008955">
    <property type="term" value="F:peptidoglycan glycosyltransferase activity"/>
    <property type="evidence" value="ECO:0007669"/>
    <property type="project" value="UniProtKB-EC"/>
</dbReference>
<comment type="similarity">
    <text evidence="3">In the C-terminal section; belongs to the transpeptidase family.</text>
</comment>
<evidence type="ECO:0000256" key="18">
    <source>
        <dbReference type="SAM" id="MobiDB-lite"/>
    </source>
</evidence>
<dbReference type="InterPro" id="IPR001460">
    <property type="entry name" value="PCN-bd_Tpept"/>
</dbReference>
<evidence type="ECO:0000256" key="3">
    <source>
        <dbReference type="ARBA" id="ARBA00007090"/>
    </source>
</evidence>
<evidence type="ECO:0000259" key="21">
    <source>
        <dbReference type="Pfam" id="PF00912"/>
    </source>
</evidence>
<dbReference type="GO" id="GO:0008360">
    <property type="term" value="P:regulation of cell shape"/>
    <property type="evidence" value="ECO:0007669"/>
    <property type="project" value="UniProtKB-KW"/>
</dbReference>
<keyword evidence="15" id="KW-0961">Cell wall biogenesis/degradation</keyword>
<dbReference type="GeneID" id="78465612"/>
<evidence type="ECO:0000256" key="9">
    <source>
        <dbReference type="ARBA" id="ARBA00022679"/>
    </source>
</evidence>
<evidence type="ECO:0000256" key="6">
    <source>
        <dbReference type="ARBA" id="ARBA00022645"/>
    </source>
</evidence>
<keyword evidence="8" id="KW-0328">Glycosyltransferase</keyword>
<evidence type="ECO:0000256" key="12">
    <source>
        <dbReference type="ARBA" id="ARBA00022984"/>
    </source>
</evidence>
<reference evidence="22 23" key="1">
    <citation type="submission" date="2019-05" db="EMBL/GenBank/DDBJ databases">
        <authorList>
            <consortium name="Pathogen Informatics"/>
        </authorList>
    </citation>
    <scope>NUCLEOTIDE SEQUENCE [LARGE SCALE GENOMIC DNA]</scope>
    <source>
        <strain evidence="22 23">NCTC11429</strain>
    </source>
</reference>
<comment type="similarity">
    <text evidence="4">In the N-terminal section; belongs to the glycosyltransferase 51 family.</text>
</comment>
<keyword evidence="19" id="KW-0812">Transmembrane</keyword>
<evidence type="ECO:0000256" key="16">
    <source>
        <dbReference type="ARBA" id="ARBA00034000"/>
    </source>
</evidence>
<evidence type="ECO:0000313" key="22">
    <source>
        <dbReference type="EMBL" id="VTR54407.1"/>
    </source>
</evidence>
<dbReference type="Pfam" id="PF00912">
    <property type="entry name" value="Transgly"/>
    <property type="match status" value="1"/>
</dbReference>
<protein>
    <submittedName>
        <fullName evidence="22">Penicillin-binding protein 1A</fullName>
    </submittedName>
</protein>
<dbReference type="SUPFAM" id="SSF56601">
    <property type="entry name" value="beta-lactamase/transpeptidase-like"/>
    <property type="match status" value="1"/>
</dbReference>
<dbReference type="Gene3D" id="3.40.710.10">
    <property type="entry name" value="DD-peptidase/beta-lactamase superfamily"/>
    <property type="match status" value="2"/>
</dbReference>
<evidence type="ECO:0000256" key="10">
    <source>
        <dbReference type="ARBA" id="ARBA00022801"/>
    </source>
</evidence>
<dbReference type="Pfam" id="PF00905">
    <property type="entry name" value="Transpeptidase"/>
    <property type="match status" value="1"/>
</dbReference>
<comment type="catalytic activity">
    <reaction evidence="17">
        <text>[GlcNAc-(1-&gt;4)-Mur2Ac(oyl-L-Ala-gamma-D-Glu-L-Lys-D-Ala-D-Ala)](n)-di-trans,octa-cis-undecaprenyl diphosphate + beta-D-GlcNAc-(1-&gt;4)-Mur2Ac(oyl-L-Ala-gamma-D-Glu-L-Lys-D-Ala-D-Ala)-di-trans,octa-cis-undecaprenyl diphosphate = [GlcNAc-(1-&gt;4)-Mur2Ac(oyl-L-Ala-gamma-D-Glu-L-Lys-D-Ala-D-Ala)](n+1)-di-trans,octa-cis-undecaprenyl diphosphate + di-trans,octa-cis-undecaprenyl diphosphate + H(+)</text>
        <dbReference type="Rhea" id="RHEA:23708"/>
        <dbReference type="Rhea" id="RHEA-COMP:9602"/>
        <dbReference type="Rhea" id="RHEA-COMP:9603"/>
        <dbReference type="ChEBI" id="CHEBI:15378"/>
        <dbReference type="ChEBI" id="CHEBI:58405"/>
        <dbReference type="ChEBI" id="CHEBI:60033"/>
        <dbReference type="ChEBI" id="CHEBI:78435"/>
        <dbReference type="EC" id="2.4.99.28"/>
    </reaction>
</comment>
<dbReference type="RefSeq" id="WP_081817771.1">
    <property type="nucleotide sequence ID" value="NZ_CP141191.1"/>
</dbReference>
<keyword evidence="9" id="KW-0808">Transferase</keyword>
<dbReference type="STRING" id="1123265.GCA_000686625_00400"/>
<dbReference type="GO" id="GO:0009252">
    <property type="term" value="P:peptidoglycan biosynthetic process"/>
    <property type="evidence" value="ECO:0007669"/>
    <property type="project" value="UniProtKB-KW"/>
</dbReference>
<dbReference type="GO" id="GO:0009002">
    <property type="term" value="F:serine-type D-Ala-D-Ala carboxypeptidase activity"/>
    <property type="evidence" value="ECO:0007669"/>
    <property type="project" value="UniProtKB-EC"/>
</dbReference>
<dbReference type="PANTHER" id="PTHR32282">
    <property type="entry name" value="BINDING PROTEIN TRANSPEPTIDASE, PUTATIVE-RELATED"/>
    <property type="match status" value="1"/>
</dbReference>
<name>A0A4U9W6G9_9SPHI</name>
<dbReference type="PANTHER" id="PTHR32282:SF11">
    <property type="entry name" value="PENICILLIN-BINDING PROTEIN 1B"/>
    <property type="match status" value="1"/>
</dbReference>
<dbReference type="GO" id="GO:0030288">
    <property type="term" value="C:outer membrane-bounded periplasmic space"/>
    <property type="evidence" value="ECO:0007669"/>
    <property type="project" value="TreeGrafter"/>
</dbReference>
<dbReference type="InterPro" id="IPR023346">
    <property type="entry name" value="Lysozyme-like_dom_sf"/>
</dbReference>
<evidence type="ECO:0000256" key="15">
    <source>
        <dbReference type="ARBA" id="ARBA00023316"/>
    </source>
</evidence>
<evidence type="ECO:0000256" key="5">
    <source>
        <dbReference type="ARBA" id="ARBA00022475"/>
    </source>
</evidence>
<keyword evidence="5" id="KW-1003">Cell membrane</keyword>
<evidence type="ECO:0000256" key="14">
    <source>
        <dbReference type="ARBA" id="ARBA00023268"/>
    </source>
</evidence>
<evidence type="ECO:0000256" key="17">
    <source>
        <dbReference type="ARBA" id="ARBA00049902"/>
    </source>
</evidence>
<feature type="transmembrane region" description="Helical" evidence="19">
    <location>
        <begin position="12"/>
        <end position="35"/>
    </location>
</feature>
<accession>A0A4U9W6G9</accession>
<evidence type="ECO:0000256" key="13">
    <source>
        <dbReference type="ARBA" id="ARBA00023136"/>
    </source>
</evidence>
<evidence type="ECO:0000256" key="4">
    <source>
        <dbReference type="ARBA" id="ARBA00007739"/>
    </source>
</evidence>
<comment type="subcellular location">
    <subcellularLocation>
        <location evidence="1">Cell membrane</location>
    </subcellularLocation>
</comment>
<dbReference type="InterPro" id="IPR036950">
    <property type="entry name" value="PBP_transglycosylase"/>
</dbReference>
<dbReference type="InterPro" id="IPR050396">
    <property type="entry name" value="Glycosyltr_51/Transpeptidase"/>
</dbReference>
<keyword evidence="11" id="KW-0133">Cell shape</keyword>
<evidence type="ECO:0000256" key="19">
    <source>
        <dbReference type="SAM" id="Phobius"/>
    </source>
</evidence>
<dbReference type="GO" id="GO:0071555">
    <property type="term" value="P:cell wall organization"/>
    <property type="evidence" value="ECO:0007669"/>
    <property type="project" value="UniProtKB-KW"/>
</dbReference>
<dbReference type="EMBL" id="LR590484">
    <property type="protein sequence ID" value="VTR54407.1"/>
    <property type="molecule type" value="Genomic_DNA"/>
</dbReference>
<sequence length="812" mass="91556">MFRRIKNRVVRYLVIAIYFVIILICAIQLNFLWLFGYSPTKKDIIMPSVNISTELYTADSVLIGRYFDEDRNPIPFDSIPKTVINALIATEDVRFYSHNGVDFLGLGSGIVSTLKGDKRGASTITQQLAKNLYRTRYNKSGGLLTRLPGAGLVITKFKEWMTAYKLEQRYTKNQILEMYLNTVSFSNNAYGIETAAKRYFSKRAIQLDQNEAAVLIGMLKGTTLYNPIRNPEKAFDRKNTVLGQLYKANFLKKAEYENLIKEKIVLHTNNQEINAGGDSYLRTAVAKWLEKWSEENNYDIYTDGLKIYTTINSKLQRHAEAAVAKQMAELQQRLNNTWSGQEPWRDLSGKVIPNFLDNLAKKTPYYAYLTRKYPNNPDSINFFLNKKKKMEVYNWKDGGKIEKEMSTMDSLKYYAMMLNAGMMSMDPYSGEIKAWVGGINHEYFKYDHVMQAKRQAGSTFKPFVYLAALESGMSPCDKITDKPVTIKIDKGDSIEVWEPKNADWSFSYREMTLRHAMARSINSVTVQLTEKVTPAKVVDAAQRCGITSKLNPVASVGLGPNDVSVFEMVNGYATMMNHGERLTPVLVSKIEDHDGNVIATFQAERKQVVNKQDAWLMTYMLRGGMEEPRGTSQGLWEWDLFDKENEIGGKTGTSSEYVDGWYMGVTKDLVTGIWVGCDERSIHFKNSHTGEGSRTALPIFGVFLESVYKDKQLGYVQGKFPAPTVDITKPYKCETPRYSDPEPEQSDSTNTDEQVDEGFIGPEEEGAEEQAAGQHNSGGDNGASESTDQQGGHSADTGTHLPSRENMGPQGV</sequence>
<evidence type="ECO:0000256" key="2">
    <source>
        <dbReference type="ARBA" id="ARBA00004752"/>
    </source>
</evidence>
<evidence type="ECO:0000256" key="7">
    <source>
        <dbReference type="ARBA" id="ARBA00022670"/>
    </source>
</evidence>
<feature type="compositionally biased region" description="Polar residues" evidence="18">
    <location>
        <begin position="775"/>
        <end position="792"/>
    </location>
</feature>
<keyword evidence="12" id="KW-0573">Peptidoglycan synthesis</keyword>
<feature type="domain" description="Glycosyl transferase family 51" evidence="21">
    <location>
        <begin position="64"/>
        <end position="245"/>
    </location>
</feature>
<keyword evidence="19" id="KW-1133">Transmembrane helix</keyword>
<keyword evidence="14" id="KW-0511">Multifunctional enzyme</keyword>
<feature type="compositionally biased region" description="Basic and acidic residues" evidence="18">
    <location>
        <begin position="729"/>
        <end position="740"/>
    </location>
</feature>
<dbReference type="InterPro" id="IPR001264">
    <property type="entry name" value="Glyco_trans_51"/>
</dbReference>
<gene>
    <name evidence="22" type="primary">mrcA_3</name>
    <name evidence="22" type="ORF">NCTC11429_05063</name>
</gene>
<evidence type="ECO:0000313" key="23">
    <source>
        <dbReference type="Proteomes" id="UP000308196"/>
    </source>
</evidence>
<keyword evidence="10" id="KW-0378">Hydrolase</keyword>
<evidence type="ECO:0000256" key="11">
    <source>
        <dbReference type="ARBA" id="ARBA00022960"/>
    </source>
</evidence>
<feature type="region of interest" description="Disordered" evidence="18">
    <location>
        <begin position="725"/>
        <end position="812"/>
    </location>
</feature>
<dbReference type="InterPro" id="IPR012338">
    <property type="entry name" value="Beta-lactam/transpept-like"/>
</dbReference>
<evidence type="ECO:0000259" key="20">
    <source>
        <dbReference type="Pfam" id="PF00905"/>
    </source>
</evidence>
<organism evidence="22 23">
    <name type="scientific">Sphingobacterium thalpophilum</name>
    <dbReference type="NCBI Taxonomy" id="259"/>
    <lineage>
        <taxon>Bacteria</taxon>
        <taxon>Pseudomonadati</taxon>
        <taxon>Bacteroidota</taxon>
        <taxon>Sphingobacteriia</taxon>
        <taxon>Sphingobacteriales</taxon>
        <taxon>Sphingobacteriaceae</taxon>
        <taxon>Sphingobacterium</taxon>
    </lineage>
</organism>
<proteinExistence type="inferred from homology"/>
<evidence type="ECO:0000256" key="1">
    <source>
        <dbReference type="ARBA" id="ARBA00004236"/>
    </source>
</evidence>
<keyword evidence="7" id="KW-0645">Protease</keyword>
<dbReference type="KEGG" id="stha:NCTC11429_05063"/>
<keyword evidence="13 19" id="KW-0472">Membrane</keyword>
<feature type="domain" description="Penicillin-binding protein transpeptidase" evidence="20">
    <location>
        <begin position="423"/>
        <end position="664"/>
    </location>
</feature>
<dbReference type="GO" id="GO:0006508">
    <property type="term" value="P:proteolysis"/>
    <property type="evidence" value="ECO:0007669"/>
    <property type="project" value="UniProtKB-KW"/>
</dbReference>
<evidence type="ECO:0000256" key="8">
    <source>
        <dbReference type="ARBA" id="ARBA00022676"/>
    </source>
</evidence>
<dbReference type="Proteomes" id="UP000308196">
    <property type="component" value="Chromosome"/>
</dbReference>
<dbReference type="GO" id="GO:0005886">
    <property type="term" value="C:plasma membrane"/>
    <property type="evidence" value="ECO:0007669"/>
    <property type="project" value="UniProtKB-SubCell"/>
</dbReference>
<dbReference type="Gene3D" id="1.10.3810.10">
    <property type="entry name" value="Biosynthetic peptidoglycan transglycosylase-like"/>
    <property type="match status" value="1"/>
</dbReference>
<keyword evidence="6" id="KW-0121">Carboxypeptidase</keyword>
<dbReference type="AlphaFoldDB" id="A0A4U9W6G9"/>
<comment type="pathway">
    <text evidence="2">Cell wall biogenesis; peptidoglycan biosynthesis.</text>
</comment>
<dbReference type="SUPFAM" id="SSF53955">
    <property type="entry name" value="Lysozyme-like"/>
    <property type="match status" value="1"/>
</dbReference>
<comment type="catalytic activity">
    <reaction evidence="16">
        <text>Preferential cleavage: (Ac)2-L-Lys-D-Ala-|-D-Ala. Also transpeptidation of peptidyl-alanyl moieties that are N-acyl substituents of D-alanine.</text>
        <dbReference type="EC" id="3.4.16.4"/>
    </reaction>
</comment>